<dbReference type="Proteomes" id="UP000503447">
    <property type="component" value="Chromosome"/>
</dbReference>
<gene>
    <name evidence="1" type="ORF">FTUN_1152</name>
</gene>
<name>A0A6M5YJB2_9BACT</name>
<evidence type="ECO:0000313" key="2">
    <source>
        <dbReference type="Proteomes" id="UP000503447"/>
    </source>
</evidence>
<dbReference type="AlphaFoldDB" id="A0A6M5YJB2"/>
<evidence type="ECO:0000313" key="1">
    <source>
        <dbReference type="EMBL" id="QJW93644.1"/>
    </source>
</evidence>
<dbReference type="KEGG" id="ftj:FTUN_1152"/>
<organism evidence="1 2">
    <name type="scientific">Frigoriglobus tundricola</name>
    <dbReference type="NCBI Taxonomy" id="2774151"/>
    <lineage>
        <taxon>Bacteria</taxon>
        <taxon>Pseudomonadati</taxon>
        <taxon>Planctomycetota</taxon>
        <taxon>Planctomycetia</taxon>
        <taxon>Gemmatales</taxon>
        <taxon>Gemmataceae</taxon>
        <taxon>Frigoriglobus</taxon>
    </lineage>
</organism>
<reference evidence="2" key="1">
    <citation type="submission" date="2020-05" db="EMBL/GenBank/DDBJ databases">
        <title>Frigoriglobus tundricola gen. nov., sp. nov., a psychrotolerant cellulolytic planctomycete of the family Gemmataceae with two divergent copies of 16S rRNA gene.</title>
        <authorList>
            <person name="Kulichevskaya I.S."/>
            <person name="Ivanova A.A."/>
            <person name="Naumoff D.G."/>
            <person name="Beletsky A.V."/>
            <person name="Rijpstra W.I.C."/>
            <person name="Sinninghe Damste J.S."/>
            <person name="Mardanov A.V."/>
            <person name="Ravin N.V."/>
            <person name="Dedysh S.N."/>
        </authorList>
    </citation>
    <scope>NUCLEOTIDE SEQUENCE [LARGE SCALE GENOMIC DNA]</scope>
    <source>
        <strain evidence="2">PL17</strain>
    </source>
</reference>
<dbReference type="EMBL" id="CP053452">
    <property type="protein sequence ID" value="QJW93644.1"/>
    <property type="molecule type" value="Genomic_DNA"/>
</dbReference>
<sequence length="88" mass="9326">MTSTQPVPPWLTTRGGALKPGVRPETTFVMLEGGPKYKLEVRPAEGKFACAVSNTVNGKRLDDPKAIYPDASAAVAGGLEQLRSALGW</sequence>
<protein>
    <submittedName>
        <fullName evidence="1">Uncharacterized protein</fullName>
    </submittedName>
</protein>
<accession>A0A6M5YJB2</accession>
<dbReference type="RefSeq" id="WP_171469802.1">
    <property type="nucleotide sequence ID" value="NZ_CP053452.2"/>
</dbReference>
<proteinExistence type="predicted"/>
<keyword evidence="2" id="KW-1185">Reference proteome</keyword>